<feature type="transmembrane region" description="Helical" evidence="1">
    <location>
        <begin position="17"/>
        <end position="36"/>
    </location>
</feature>
<sequence length="128" mass="14611">MRQIKGWQQLSSLGLEFWLPLPIIGIAFWIASGFVTDYSLGLSGPSVEPFTIALDKNQPSEKILFIKVSVDKDLGTSQVNVKQATQVYRKQQFELNTTNREQMEAAIGRKLNLSPEEVRRLLRYQVKK</sequence>
<keyword evidence="1" id="KW-0472">Membrane</keyword>
<comment type="caution">
    <text evidence="2">The sequence shown here is derived from an EMBL/GenBank/DDBJ whole genome shotgun (WGS) entry which is preliminary data.</text>
</comment>
<dbReference type="OrthoDB" id="513799at2"/>
<dbReference type="Proteomes" id="UP000248857">
    <property type="component" value="Unassembled WGS sequence"/>
</dbReference>
<evidence type="ECO:0000256" key="1">
    <source>
        <dbReference type="SAM" id="Phobius"/>
    </source>
</evidence>
<keyword evidence="1" id="KW-1133">Transmembrane helix</keyword>
<name>A0A2W1K7F2_9CYAN</name>
<dbReference type="AlphaFoldDB" id="A0A2W1K7F2"/>
<evidence type="ECO:0000313" key="2">
    <source>
        <dbReference type="EMBL" id="PZD75427.1"/>
    </source>
</evidence>
<reference evidence="2 3" key="1">
    <citation type="journal article" date="2018" name="Sci. Rep.">
        <title>A novel species of the marine cyanobacterium Acaryochloris with a unique pigment content and lifestyle.</title>
        <authorList>
            <person name="Partensky F."/>
            <person name="Six C."/>
            <person name="Ratin M."/>
            <person name="Garczarek L."/>
            <person name="Vaulot D."/>
            <person name="Probert I."/>
            <person name="Calteau A."/>
            <person name="Gourvil P."/>
            <person name="Marie D."/>
            <person name="Grebert T."/>
            <person name="Bouchier C."/>
            <person name="Le Panse S."/>
            <person name="Gachenot M."/>
            <person name="Rodriguez F."/>
            <person name="Garrido J.L."/>
        </authorList>
    </citation>
    <scope>NUCLEOTIDE SEQUENCE [LARGE SCALE GENOMIC DNA]</scope>
    <source>
        <strain evidence="2 3">RCC1774</strain>
    </source>
</reference>
<protein>
    <submittedName>
        <fullName evidence="2">Uncharacterized protein</fullName>
    </submittedName>
</protein>
<organism evidence="2 3">
    <name type="scientific">Acaryochloris thomasi RCC1774</name>
    <dbReference type="NCBI Taxonomy" id="1764569"/>
    <lineage>
        <taxon>Bacteria</taxon>
        <taxon>Bacillati</taxon>
        <taxon>Cyanobacteriota</taxon>
        <taxon>Cyanophyceae</taxon>
        <taxon>Acaryochloridales</taxon>
        <taxon>Acaryochloridaceae</taxon>
        <taxon>Acaryochloris</taxon>
        <taxon>Acaryochloris thomasi</taxon>
    </lineage>
</organism>
<keyword evidence="1" id="KW-0812">Transmembrane</keyword>
<keyword evidence="3" id="KW-1185">Reference proteome</keyword>
<dbReference type="RefSeq" id="WP_110984190.1">
    <property type="nucleotide sequence ID" value="NZ_CAWNWM010000001.1"/>
</dbReference>
<gene>
    <name evidence="2" type="ORF">C1752_00203</name>
</gene>
<evidence type="ECO:0000313" key="3">
    <source>
        <dbReference type="Proteomes" id="UP000248857"/>
    </source>
</evidence>
<proteinExistence type="predicted"/>
<dbReference type="EMBL" id="PQWO01000001">
    <property type="protein sequence ID" value="PZD75427.1"/>
    <property type="molecule type" value="Genomic_DNA"/>
</dbReference>
<accession>A0A2W1K7F2</accession>